<evidence type="ECO:0000313" key="4">
    <source>
        <dbReference type="Proteomes" id="UP000646911"/>
    </source>
</evidence>
<protein>
    <submittedName>
        <fullName evidence="3">Xanthine dehydrogenase accessory protein XdhC</fullName>
    </submittedName>
</protein>
<dbReference type="InterPro" id="IPR052698">
    <property type="entry name" value="MoCofactor_Util/Proc"/>
</dbReference>
<evidence type="ECO:0000259" key="2">
    <source>
        <dbReference type="Pfam" id="PF13478"/>
    </source>
</evidence>
<dbReference type="Gene3D" id="3.40.50.720">
    <property type="entry name" value="NAD(P)-binding Rossmann-like Domain"/>
    <property type="match status" value="1"/>
</dbReference>
<organism evidence="3 4">
    <name type="scientific">Undibacterium umbellatum</name>
    <dbReference type="NCBI Taxonomy" id="2762300"/>
    <lineage>
        <taxon>Bacteria</taxon>
        <taxon>Pseudomonadati</taxon>
        <taxon>Pseudomonadota</taxon>
        <taxon>Betaproteobacteria</taxon>
        <taxon>Burkholderiales</taxon>
        <taxon>Oxalobacteraceae</taxon>
        <taxon>Undibacterium</taxon>
    </lineage>
</organism>
<dbReference type="PANTHER" id="PTHR30388">
    <property type="entry name" value="ALDEHYDE OXIDOREDUCTASE MOLYBDENUM COFACTOR ASSEMBLY PROTEIN"/>
    <property type="match status" value="1"/>
</dbReference>
<dbReference type="Pfam" id="PF13478">
    <property type="entry name" value="XdhC_C"/>
    <property type="match status" value="1"/>
</dbReference>
<keyword evidence="4" id="KW-1185">Reference proteome</keyword>
<accession>A0ABR6ZCL7</accession>
<dbReference type="InterPro" id="IPR014308">
    <property type="entry name" value="Xanthine_DH_XdhC"/>
</dbReference>
<evidence type="ECO:0000259" key="1">
    <source>
        <dbReference type="Pfam" id="PF02625"/>
    </source>
</evidence>
<dbReference type="InterPro" id="IPR003777">
    <property type="entry name" value="XdhC_CoxI"/>
</dbReference>
<feature type="domain" description="XdhC- CoxI" evidence="1">
    <location>
        <begin position="12"/>
        <end position="69"/>
    </location>
</feature>
<evidence type="ECO:0000313" key="3">
    <source>
        <dbReference type="EMBL" id="MBC3908927.1"/>
    </source>
</evidence>
<comment type="caution">
    <text evidence="3">The sequence shown here is derived from an EMBL/GenBank/DDBJ whole genome shotgun (WGS) entry which is preliminary data.</text>
</comment>
<sequence>MKLWLNAIASQSIPKILVTVATVLGSGPREPGAKMLVTADELFDTIGGGHLEMKATEISRSMLAMPESELAAQRRYERFPLGPSLGQCCGGVVHLAFERVQADSLTYLNCLNQCWRLGQDSWRLLALDSAQAPTLCDANGTHLTGPAWPTDLPVQIDTNTPCQVLTDTAGQRWLLDSCLAYRAHLMLFGAGHVGAAIARAMAELPCRITWVDEREDMFPTRLAANVTVEATDTPEALIAKAAPGTSFLVLTHSHALDQKLSEYILRLPDVGWFGLIGSQTKRVQFERRLRERGIPATRLNDMVCPIGLPGIHGKQPAVIAASVVAQLLQVWEEHEIHQQKELSRVLARIGADVSASNREKRALDECHSLAKR</sequence>
<feature type="domain" description="XdhC Rossmann" evidence="2">
    <location>
        <begin position="185"/>
        <end position="327"/>
    </location>
</feature>
<gene>
    <name evidence="3" type="primary">xdhC</name>
    <name evidence="3" type="ORF">H8L47_15315</name>
</gene>
<dbReference type="InterPro" id="IPR027051">
    <property type="entry name" value="XdhC_Rossmann_dom"/>
</dbReference>
<reference evidence="3 4" key="1">
    <citation type="submission" date="2020-08" db="EMBL/GenBank/DDBJ databases">
        <title>Novel species isolated from subtropical streams in China.</title>
        <authorList>
            <person name="Lu H."/>
        </authorList>
    </citation>
    <scope>NUCLEOTIDE SEQUENCE [LARGE SCALE GENOMIC DNA]</scope>
    <source>
        <strain evidence="3 4">NL8W</strain>
    </source>
</reference>
<dbReference type="PANTHER" id="PTHR30388:SF6">
    <property type="entry name" value="XANTHINE DEHYDROGENASE SUBUNIT A-RELATED"/>
    <property type="match status" value="1"/>
</dbReference>
<name>A0ABR6ZCL7_9BURK</name>
<dbReference type="Proteomes" id="UP000646911">
    <property type="component" value="Unassembled WGS sequence"/>
</dbReference>
<dbReference type="Pfam" id="PF02625">
    <property type="entry name" value="XdhC_CoxI"/>
    <property type="match status" value="1"/>
</dbReference>
<dbReference type="EMBL" id="JACOFX010000007">
    <property type="protein sequence ID" value="MBC3908927.1"/>
    <property type="molecule type" value="Genomic_DNA"/>
</dbReference>
<proteinExistence type="predicted"/>
<dbReference type="NCBIfam" id="TIGR02964">
    <property type="entry name" value="xanthine_xdhC"/>
    <property type="match status" value="1"/>
</dbReference>
<dbReference type="RefSeq" id="WP_186954460.1">
    <property type="nucleotide sequence ID" value="NZ_JACOFX010000007.1"/>
</dbReference>